<evidence type="ECO:0000259" key="10">
    <source>
        <dbReference type="PROSITE" id="PS50109"/>
    </source>
</evidence>
<keyword evidence="5" id="KW-0547">Nucleotide-binding</keyword>
<dbReference type="InterPro" id="IPR035965">
    <property type="entry name" value="PAS-like_dom_sf"/>
</dbReference>
<dbReference type="GO" id="GO:0016301">
    <property type="term" value="F:kinase activity"/>
    <property type="evidence" value="ECO:0007669"/>
    <property type="project" value="UniProtKB-KW"/>
</dbReference>
<dbReference type="PRINTS" id="PR00344">
    <property type="entry name" value="BCTRLSENSOR"/>
</dbReference>
<dbReference type="Pfam" id="PF08448">
    <property type="entry name" value="PAS_4"/>
    <property type="match status" value="1"/>
</dbReference>
<feature type="domain" description="Histidine kinase" evidence="10">
    <location>
        <begin position="394"/>
        <end position="600"/>
    </location>
</feature>
<dbReference type="SUPFAM" id="SSF55785">
    <property type="entry name" value="PYP-like sensor domain (PAS domain)"/>
    <property type="match status" value="1"/>
</dbReference>
<keyword evidence="4" id="KW-0808">Transferase</keyword>
<keyword evidence="9" id="KW-0812">Transmembrane</keyword>
<dbReference type="RefSeq" id="WP_284154137.1">
    <property type="nucleotide sequence ID" value="NZ_AP025516.1"/>
</dbReference>
<dbReference type="InterPro" id="IPR036097">
    <property type="entry name" value="HisK_dim/P_sf"/>
</dbReference>
<dbReference type="CDD" id="cd00082">
    <property type="entry name" value="HisKA"/>
    <property type="match status" value="1"/>
</dbReference>
<dbReference type="EC" id="2.7.13.3" evidence="2"/>
<gene>
    <name evidence="11" type="primary">zraS</name>
    <name evidence="11" type="ORF">DPPLL_14610</name>
</gene>
<dbReference type="Gene3D" id="3.30.450.20">
    <property type="entry name" value="PAS domain"/>
    <property type="match status" value="1"/>
</dbReference>
<evidence type="ECO:0000256" key="5">
    <source>
        <dbReference type="ARBA" id="ARBA00022741"/>
    </source>
</evidence>
<dbReference type="PROSITE" id="PS50109">
    <property type="entry name" value="HIS_KIN"/>
    <property type="match status" value="1"/>
</dbReference>
<keyword evidence="3" id="KW-0597">Phosphoprotein</keyword>
<evidence type="ECO:0000256" key="9">
    <source>
        <dbReference type="SAM" id="Phobius"/>
    </source>
</evidence>
<keyword evidence="9" id="KW-0472">Membrane</keyword>
<keyword evidence="6 11" id="KW-0418">Kinase</keyword>
<evidence type="ECO:0000256" key="2">
    <source>
        <dbReference type="ARBA" id="ARBA00012438"/>
    </source>
</evidence>
<dbReference type="PANTHER" id="PTHR43065:SF10">
    <property type="entry name" value="PEROXIDE STRESS-ACTIVATED HISTIDINE KINASE MAK3"/>
    <property type="match status" value="1"/>
</dbReference>
<evidence type="ECO:0000313" key="12">
    <source>
        <dbReference type="Proteomes" id="UP000830055"/>
    </source>
</evidence>
<keyword evidence="8" id="KW-0902">Two-component regulatory system</keyword>
<dbReference type="InterPro" id="IPR003661">
    <property type="entry name" value="HisK_dim/P_dom"/>
</dbReference>
<dbReference type="Pfam" id="PF00512">
    <property type="entry name" value="HisKA"/>
    <property type="match status" value="1"/>
</dbReference>
<evidence type="ECO:0000256" key="8">
    <source>
        <dbReference type="ARBA" id="ARBA00023012"/>
    </source>
</evidence>
<dbReference type="SUPFAM" id="SSF55874">
    <property type="entry name" value="ATPase domain of HSP90 chaperone/DNA topoisomerase II/histidine kinase"/>
    <property type="match status" value="1"/>
</dbReference>
<sequence>MPPKQERGPRPIYYVSPLFFALACVLLAAIIGIFAISNIQREKRLMTRALSQEGMAIGNLVSAGARTMIRRSMMRGELDEESWRQALRQFIDNGSDHTRLRALYLAKDDGTITVHSSPTLEGTVLSEETRAFLRGVRPPDRHDPFRFAIGSGGEEVFQVARPFFSSLNGLMPHHRDMGRGRMGPRGERGLAEVDRFFNTVLQQEYLLVVELDLADYRQAVRAQLTQVALLSFILLLVGSGGIVSLMMLQGLRGSQLRLSRMRAFTDLLVSSLPIGLIATGPDARIRTCNGSACTMLGLEQDQTLGRTFAEALPDYLTGQDSPGMAEDDRTRWEVTLPAADGEKKSLHISRLVLHDDNRPAGTLLLLQDLSQVRALERALARVERDAAIGRMAAGVAHEIRNPLSSIKGLALLLRGRLDNDALAAENLDLLVAEVERLNRSIGELLDFARPGHLETTRVAVDALVARGVALLRSDAQASTVEIRESYRCRDAFITADEDKVLQVILNLGINAIQAMPDGGRLAVTTQCDERTATISIEDSGPGMAPEVLEKVFDPYFTTKPEGTGLGLSMSKKIVEDHGGSITVDSSPGAGTQIAIHLSRS</sequence>
<dbReference type="SUPFAM" id="SSF47384">
    <property type="entry name" value="Homodimeric domain of signal transducing histidine kinase"/>
    <property type="match status" value="1"/>
</dbReference>
<evidence type="ECO:0000256" key="4">
    <source>
        <dbReference type="ARBA" id="ARBA00022679"/>
    </source>
</evidence>
<dbReference type="InterPro" id="IPR003594">
    <property type="entry name" value="HATPase_dom"/>
</dbReference>
<dbReference type="InterPro" id="IPR004358">
    <property type="entry name" value="Sig_transdc_His_kin-like_C"/>
</dbReference>
<evidence type="ECO:0000256" key="6">
    <source>
        <dbReference type="ARBA" id="ARBA00022777"/>
    </source>
</evidence>
<evidence type="ECO:0000256" key="3">
    <source>
        <dbReference type="ARBA" id="ARBA00022553"/>
    </source>
</evidence>
<comment type="catalytic activity">
    <reaction evidence="1">
        <text>ATP + protein L-histidine = ADP + protein N-phospho-L-histidine.</text>
        <dbReference type="EC" id="2.7.13.3"/>
    </reaction>
</comment>
<dbReference type="InterPro" id="IPR005467">
    <property type="entry name" value="His_kinase_dom"/>
</dbReference>
<evidence type="ECO:0000256" key="7">
    <source>
        <dbReference type="ARBA" id="ARBA00022840"/>
    </source>
</evidence>
<name>A0ABN6M5J5_9BACT</name>
<dbReference type="Pfam" id="PF02518">
    <property type="entry name" value="HATPase_c"/>
    <property type="match status" value="1"/>
</dbReference>
<feature type="transmembrane region" description="Helical" evidence="9">
    <location>
        <begin position="12"/>
        <end position="36"/>
    </location>
</feature>
<accession>A0ABN6M5J5</accession>
<dbReference type="InterPro" id="IPR013656">
    <property type="entry name" value="PAS_4"/>
</dbReference>
<dbReference type="Gene3D" id="1.10.287.130">
    <property type="match status" value="1"/>
</dbReference>
<dbReference type="PANTHER" id="PTHR43065">
    <property type="entry name" value="SENSOR HISTIDINE KINASE"/>
    <property type="match status" value="1"/>
</dbReference>
<evidence type="ECO:0000313" key="11">
    <source>
        <dbReference type="EMBL" id="BDD87096.1"/>
    </source>
</evidence>
<dbReference type="SMART" id="SM00388">
    <property type="entry name" value="HisKA"/>
    <property type="match status" value="1"/>
</dbReference>
<dbReference type="InterPro" id="IPR036890">
    <property type="entry name" value="HATPase_C_sf"/>
</dbReference>
<dbReference type="Proteomes" id="UP000830055">
    <property type="component" value="Chromosome"/>
</dbReference>
<dbReference type="SMART" id="SM00387">
    <property type="entry name" value="HATPase_c"/>
    <property type="match status" value="1"/>
</dbReference>
<reference evidence="11 12" key="1">
    <citation type="submission" date="2022-01" db="EMBL/GenBank/DDBJ databases">
        <title>Desulfofustis limnae sp. nov., a novel mesophilic sulfate-reducing bacterium isolated from marsh soil.</title>
        <authorList>
            <person name="Watanabe M."/>
            <person name="Takahashi A."/>
            <person name="Kojima H."/>
            <person name="Fukui M."/>
        </authorList>
    </citation>
    <scope>NUCLEOTIDE SEQUENCE [LARGE SCALE GENOMIC DNA]</scope>
    <source>
        <strain evidence="11 12">PPLL</strain>
    </source>
</reference>
<keyword evidence="12" id="KW-1185">Reference proteome</keyword>
<dbReference type="Gene3D" id="3.30.565.10">
    <property type="entry name" value="Histidine kinase-like ATPase, C-terminal domain"/>
    <property type="match status" value="1"/>
</dbReference>
<protein>
    <recommendedName>
        <fullName evidence="2">histidine kinase</fullName>
        <ecNumber evidence="2">2.7.13.3</ecNumber>
    </recommendedName>
</protein>
<keyword evidence="9" id="KW-1133">Transmembrane helix</keyword>
<feature type="transmembrane region" description="Helical" evidence="9">
    <location>
        <begin position="227"/>
        <end position="248"/>
    </location>
</feature>
<keyword evidence="7" id="KW-0067">ATP-binding</keyword>
<dbReference type="InterPro" id="IPR000014">
    <property type="entry name" value="PAS"/>
</dbReference>
<organism evidence="11 12">
    <name type="scientific">Desulfofustis limnaeus</name>
    <dbReference type="NCBI Taxonomy" id="2740163"/>
    <lineage>
        <taxon>Bacteria</taxon>
        <taxon>Pseudomonadati</taxon>
        <taxon>Thermodesulfobacteriota</taxon>
        <taxon>Desulfobulbia</taxon>
        <taxon>Desulfobulbales</taxon>
        <taxon>Desulfocapsaceae</taxon>
        <taxon>Desulfofustis</taxon>
    </lineage>
</organism>
<dbReference type="CDD" id="cd00130">
    <property type="entry name" value="PAS"/>
    <property type="match status" value="1"/>
</dbReference>
<evidence type="ECO:0000256" key="1">
    <source>
        <dbReference type="ARBA" id="ARBA00000085"/>
    </source>
</evidence>
<dbReference type="EMBL" id="AP025516">
    <property type="protein sequence ID" value="BDD87096.1"/>
    <property type="molecule type" value="Genomic_DNA"/>
</dbReference>
<proteinExistence type="predicted"/>
<dbReference type="PROSITE" id="PS51257">
    <property type="entry name" value="PROKAR_LIPOPROTEIN"/>
    <property type="match status" value="1"/>
</dbReference>